<dbReference type="Proteomes" id="UP000053087">
    <property type="component" value="Chromosome"/>
</dbReference>
<organism evidence="2 4">
    <name type="scientific">Methanosarcina flavescens</name>
    <dbReference type="NCBI Taxonomy" id="1715806"/>
    <lineage>
        <taxon>Archaea</taxon>
        <taxon>Methanobacteriati</taxon>
        <taxon>Methanobacteriota</taxon>
        <taxon>Stenosarchaea group</taxon>
        <taxon>Methanomicrobia</taxon>
        <taxon>Methanosarcinales</taxon>
        <taxon>Methanosarcinaceae</taxon>
        <taxon>Methanosarcina</taxon>
    </lineage>
</organism>
<proteinExistence type="predicted"/>
<dbReference type="Pfam" id="PF14417">
    <property type="entry name" value="MEDS"/>
    <property type="match status" value="1"/>
</dbReference>
<dbReference type="OrthoDB" id="134017at2157"/>
<dbReference type="KEGG" id="mfz:AOB57_000760"/>
<reference evidence="2 4" key="1">
    <citation type="journal article" date="2016" name="Int. J. Syst. Evol. Microbiol.">
        <title>Methanosarcina flavescens sp. nov., a methanogenic archaeon isolated from a full-scale anaerobic digester.</title>
        <authorList>
            <person name="Kern T."/>
            <person name="Fischer M.A."/>
            <person name="Deppenmeier U."/>
            <person name="Schmitz R.A."/>
            <person name="Rother M."/>
        </authorList>
    </citation>
    <scope>NUCLEOTIDE SEQUENCE [LARGE SCALE GENOMIC DNA]</scope>
    <source>
        <strain evidence="2 4">E03.2</strain>
    </source>
</reference>
<reference evidence="3 5" key="3">
    <citation type="journal article" date="2020" name="Biotechnol. Biofuels">
        <title>New insights from the biogas microbiome by comprehensive genome-resolved metagenomics of nearly 1600 species originating from multiple anaerobic digesters.</title>
        <authorList>
            <person name="Campanaro S."/>
            <person name="Treu L."/>
            <person name="Rodriguez-R L.M."/>
            <person name="Kovalovszki A."/>
            <person name="Ziels R.M."/>
            <person name="Maus I."/>
            <person name="Zhu X."/>
            <person name="Kougias P.G."/>
            <person name="Basile A."/>
            <person name="Luo G."/>
            <person name="Schluter A."/>
            <person name="Konstantinidis K.T."/>
            <person name="Angelidaki I."/>
        </authorList>
    </citation>
    <scope>NUCLEOTIDE SEQUENCE [LARGE SCALE GENOMIC DNA]</scope>
    <source>
        <strain evidence="3">AS22ysBPME_46</strain>
    </source>
</reference>
<dbReference type="EMBL" id="JAAYQL010000036">
    <property type="protein sequence ID" value="NLK32473.1"/>
    <property type="molecule type" value="Genomic_DNA"/>
</dbReference>
<name>A0A660HNT2_9EURY</name>
<evidence type="ECO:0000313" key="5">
    <source>
        <dbReference type="Proteomes" id="UP000585579"/>
    </source>
</evidence>
<evidence type="ECO:0000313" key="3">
    <source>
        <dbReference type="EMBL" id="NLK32473.1"/>
    </source>
</evidence>
<dbReference type="AlphaFoldDB" id="A0A660HNT2"/>
<gene>
    <name evidence="2" type="ORF">AOB57_000760</name>
    <name evidence="3" type="ORF">GX302_06460</name>
</gene>
<feature type="domain" description="MEDS" evidence="1">
    <location>
        <begin position="1"/>
        <end position="124"/>
    </location>
</feature>
<dbReference type="InterPro" id="IPR025847">
    <property type="entry name" value="MEDS_domain"/>
</dbReference>
<dbReference type="EMBL" id="CP032683">
    <property type="protein sequence ID" value="AYK13937.1"/>
    <property type="molecule type" value="Genomic_DNA"/>
</dbReference>
<dbReference type="Proteomes" id="UP000585579">
    <property type="component" value="Unassembled WGS sequence"/>
</dbReference>
<reference evidence="2" key="2">
    <citation type="submission" date="2018-10" db="EMBL/GenBank/DDBJ databases">
        <authorList>
            <person name="Fischer M.A."/>
            <person name="Kern T."/>
            <person name="Deppenmeier U."/>
            <person name="Schmitz R.A."/>
            <person name="Rother M."/>
        </authorList>
    </citation>
    <scope>NUCLEOTIDE SEQUENCE</scope>
    <source>
        <strain evidence="2">E03.2</strain>
    </source>
</reference>
<protein>
    <recommendedName>
        <fullName evidence="1">MEDS domain-containing protein</fullName>
    </recommendedName>
</protein>
<sequence length="126" mass="14349">MDIVIPYLRAALENNEACIWITPQSLDAEDAKEALISDFPGIDIFLRKGQIEIISCANWFMREGAFDSKRALRDLTERIDKALASGYNGLILIEDICRPQKGIWNDLTDYEREVEATVRRSQATVE</sequence>
<keyword evidence="4" id="KW-1185">Reference proteome</keyword>
<evidence type="ECO:0000259" key="1">
    <source>
        <dbReference type="Pfam" id="PF14417"/>
    </source>
</evidence>
<evidence type="ECO:0000313" key="2">
    <source>
        <dbReference type="EMBL" id="AYK13937.1"/>
    </source>
</evidence>
<accession>A0A660HNT2</accession>
<evidence type="ECO:0000313" key="4">
    <source>
        <dbReference type="Proteomes" id="UP000053087"/>
    </source>
</evidence>